<dbReference type="SUPFAM" id="SSF51905">
    <property type="entry name" value="FAD/NAD(P)-binding domain"/>
    <property type="match status" value="2"/>
</dbReference>
<reference evidence="4" key="1">
    <citation type="journal article" date="2019" name="Int. J. Syst. Evol. Microbiol.">
        <title>The Global Catalogue of Microorganisms (GCM) 10K type strain sequencing project: providing services to taxonomists for standard genome sequencing and annotation.</title>
        <authorList>
            <consortium name="The Broad Institute Genomics Platform"/>
            <consortium name="The Broad Institute Genome Sequencing Center for Infectious Disease"/>
            <person name="Wu L."/>
            <person name="Ma J."/>
        </authorList>
    </citation>
    <scope>NUCLEOTIDE SEQUENCE [LARGE SCALE GENOMIC DNA]</scope>
    <source>
        <strain evidence="4">CGMCC 1.15304</strain>
    </source>
</reference>
<dbReference type="InterPro" id="IPR015904">
    <property type="entry name" value="Sulphide_quinone_reductase"/>
</dbReference>
<name>A0ABV8UB13_9PROT</name>
<organism evidence="3 4">
    <name type="scientific">Kordiimonas lipolytica</name>
    <dbReference type="NCBI Taxonomy" id="1662421"/>
    <lineage>
        <taxon>Bacteria</taxon>
        <taxon>Pseudomonadati</taxon>
        <taxon>Pseudomonadota</taxon>
        <taxon>Alphaproteobacteria</taxon>
        <taxon>Kordiimonadales</taxon>
        <taxon>Kordiimonadaceae</taxon>
        <taxon>Kordiimonas</taxon>
    </lineage>
</organism>
<keyword evidence="3" id="KW-0808">Transferase</keyword>
<feature type="domain" description="FAD/NAD(P)-binding" evidence="2">
    <location>
        <begin position="158"/>
        <end position="277"/>
    </location>
</feature>
<keyword evidence="4" id="KW-1185">Reference proteome</keyword>
<evidence type="ECO:0000259" key="2">
    <source>
        <dbReference type="Pfam" id="PF07992"/>
    </source>
</evidence>
<dbReference type="Pfam" id="PF07992">
    <property type="entry name" value="Pyr_redox_2"/>
    <property type="match status" value="1"/>
</dbReference>
<dbReference type="EMBL" id="JBHSCR010000005">
    <property type="protein sequence ID" value="MFC4348044.1"/>
    <property type="molecule type" value="Genomic_DNA"/>
</dbReference>
<dbReference type="CDD" id="cd14503">
    <property type="entry name" value="PTP-bact"/>
    <property type="match status" value="1"/>
</dbReference>
<evidence type="ECO:0000313" key="4">
    <source>
        <dbReference type="Proteomes" id="UP001595776"/>
    </source>
</evidence>
<dbReference type="RefSeq" id="WP_068151709.1">
    <property type="nucleotide sequence ID" value="NZ_JBHSCR010000005.1"/>
</dbReference>
<dbReference type="NCBIfam" id="TIGR01244">
    <property type="entry name" value="TIGR01244 family sulfur transferase"/>
    <property type="match status" value="1"/>
</dbReference>
<proteinExistence type="predicted"/>
<dbReference type="PANTHER" id="PTHR10632:SF2">
    <property type="entry name" value="SULFIDE:QUINONE OXIDOREDUCTASE, MITOCHONDRIAL"/>
    <property type="match status" value="1"/>
</dbReference>
<dbReference type="Gene3D" id="3.90.190.10">
    <property type="entry name" value="Protein tyrosine phosphatase superfamily"/>
    <property type="match status" value="1"/>
</dbReference>
<dbReference type="Proteomes" id="UP001595776">
    <property type="component" value="Unassembled WGS sequence"/>
</dbReference>
<dbReference type="Pfam" id="PF04273">
    <property type="entry name" value="BLH_phosphatase"/>
    <property type="match status" value="1"/>
</dbReference>
<feature type="domain" description="Beta-lactamase hydrolase-like protein phosphatase-like" evidence="1">
    <location>
        <begin position="2"/>
        <end position="109"/>
    </location>
</feature>
<accession>A0ABV8UB13</accession>
<comment type="caution">
    <text evidence="3">The sequence shown here is derived from an EMBL/GenBank/DDBJ whole genome shotgun (WGS) entry which is preliminary data.</text>
</comment>
<evidence type="ECO:0000313" key="3">
    <source>
        <dbReference type="EMBL" id="MFC4348044.1"/>
    </source>
</evidence>
<dbReference type="Gene3D" id="3.50.50.60">
    <property type="entry name" value="FAD/NAD(P)-binding domain"/>
    <property type="match status" value="2"/>
</dbReference>
<dbReference type="InterPro" id="IPR029021">
    <property type="entry name" value="Prot-tyrosine_phosphatase-like"/>
</dbReference>
<dbReference type="InterPro" id="IPR036188">
    <property type="entry name" value="FAD/NAD-bd_sf"/>
</dbReference>
<sequence length="583" mass="62070">MDIRKITPALSVSPQISLQDISVLKGLGFNGIINVRPDGEEDGQPTSKEIEKLAEVSGLSYVHIPVVSGQITEDDIRAFAKARASMVGPVLSYCRTGTRAVTLWASCAAANLSTDAIIKTADEAGYDLSGKAADLDARRDAAAGAKVAPAPAKGGPAHDVVIVGGGAGGLAAAASLLKRRPGLDIAVIEPRDTHYYQPGWTLVGGGVFSRDQTKRAMADVMPKGVKWIRSAVARFEPARNSVILESGDEVTYRALVAAPGIKLMWEKVKGLKEALGKNGVTSNYMFDMAPYTWDLVKSLKGGRAIFTQPPMPIKCAGAPQKAMYLACDHWKRSGALKDIEVEFHTAGGVLFGVQDYVPALMGYVEKYGAKLNMMENLVAVDGPNQMATFEVTDADGKVTTVERGFDMIHVCPPQGPLDFMKGSAIADEAGWVDVNAETLQHNSFGNVFGIGDGCNAPNAKTAAAVRKQAPVVANNVLAILDGTSKTALYKGYGSCPLTVERGKVVLAEFGYGGELQPTFPSWLVKGTKASGLAWFLKEKLMPALYFDLMLKGHEWLAGPEIISHAPLKHEAKDACDFTQSKTG</sequence>
<dbReference type="PANTHER" id="PTHR10632">
    <property type="entry name" value="SULFIDE:QUINONE OXIDOREDUCTASE"/>
    <property type="match status" value="1"/>
</dbReference>
<dbReference type="InterPro" id="IPR023753">
    <property type="entry name" value="FAD/NAD-binding_dom"/>
</dbReference>
<dbReference type="GO" id="GO:0016740">
    <property type="term" value="F:transferase activity"/>
    <property type="evidence" value="ECO:0007669"/>
    <property type="project" value="UniProtKB-KW"/>
</dbReference>
<dbReference type="InterPro" id="IPR005939">
    <property type="entry name" value="BLH_phosphatase-like"/>
</dbReference>
<dbReference type="SUPFAM" id="SSF52799">
    <property type="entry name" value="(Phosphotyrosine protein) phosphatases II"/>
    <property type="match status" value="1"/>
</dbReference>
<gene>
    <name evidence="3" type="ORF">ACFO5Q_09330</name>
</gene>
<protein>
    <submittedName>
        <fullName evidence="3">TIGR01244 family sulfur transferase</fullName>
    </submittedName>
</protein>
<evidence type="ECO:0000259" key="1">
    <source>
        <dbReference type="Pfam" id="PF04273"/>
    </source>
</evidence>